<feature type="region of interest" description="Disordered" evidence="1">
    <location>
        <begin position="1"/>
        <end position="58"/>
    </location>
</feature>
<reference evidence="2" key="1">
    <citation type="submission" date="2021-06" db="EMBL/GenBank/DDBJ databases">
        <title>Parelaphostrongylus tenuis whole genome reference sequence.</title>
        <authorList>
            <person name="Garwood T.J."/>
            <person name="Larsen P.A."/>
            <person name="Fountain-Jones N.M."/>
            <person name="Garbe J.R."/>
            <person name="Macchietto M.G."/>
            <person name="Kania S.A."/>
            <person name="Gerhold R.W."/>
            <person name="Richards J.E."/>
            <person name="Wolf T.M."/>
        </authorList>
    </citation>
    <scope>NUCLEOTIDE SEQUENCE</scope>
    <source>
        <strain evidence="2">MNPRO001-30</strain>
        <tissue evidence="2">Meninges</tissue>
    </source>
</reference>
<proteinExistence type="predicted"/>
<comment type="caution">
    <text evidence="2">The sequence shown here is derived from an EMBL/GenBank/DDBJ whole genome shotgun (WGS) entry which is preliminary data.</text>
</comment>
<keyword evidence="3" id="KW-1185">Reference proteome</keyword>
<organism evidence="2 3">
    <name type="scientific">Parelaphostrongylus tenuis</name>
    <name type="common">Meningeal worm</name>
    <dbReference type="NCBI Taxonomy" id="148309"/>
    <lineage>
        <taxon>Eukaryota</taxon>
        <taxon>Metazoa</taxon>
        <taxon>Ecdysozoa</taxon>
        <taxon>Nematoda</taxon>
        <taxon>Chromadorea</taxon>
        <taxon>Rhabditida</taxon>
        <taxon>Rhabditina</taxon>
        <taxon>Rhabditomorpha</taxon>
        <taxon>Strongyloidea</taxon>
        <taxon>Metastrongylidae</taxon>
        <taxon>Parelaphostrongylus</taxon>
    </lineage>
</organism>
<sequence length="58" mass="6216">MNNEKMNASNSSGTAAESENGHDDDPKAGQRRHSDPEKNAQLKEADLSGGDVKHHSIT</sequence>
<evidence type="ECO:0000313" key="2">
    <source>
        <dbReference type="EMBL" id="KAJ1359423.1"/>
    </source>
</evidence>
<evidence type="ECO:0000313" key="3">
    <source>
        <dbReference type="Proteomes" id="UP001196413"/>
    </source>
</evidence>
<feature type="compositionally biased region" description="Polar residues" evidence="1">
    <location>
        <begin position="1"/>
        <end position="17"/>
    </location>
</feature>
<dbReference type="AlphaFoldDB" id="A0AAD5MMH9"/>
<dbReference type="EMBL" id="JAHQIW010003609">
    <property type="protein sequence ID" value="KAJ1359423.1"/>
    <property type="molecule type" value="Genomic_DNA"/>
</dbReference>
<protein>
    <submittedName>
        <fullName evidence="2">Uncharacterized protein</fullName>
    </submittedName>
</protein>
<gene>
    <name evidence="2" type="ORF">KIN20_018149</name>
</gene>
<feature type="compositionally biased region" description="Basic and acidic residues" evidence="1">
    <location>
        <begin position="19"/>
        <end position="58"/>
    </location>
</feature>
<dbReference type="Proteomes" id="UP001196413">
    <property type="component" value="Unassembled WGS sequence"/>
</dbReference>
<name>A0AAD5MMH9_PARTN</name>
<accession>A0AAD5MMH9</accession>
<evidence type="ECO:0000256" key="1">
    <source>
        <dbReference type="SAM" id="MobiDB-lite"/>
    </source>
</evidence>